<proteinExistence type="predicted"/>
<comment type="caution">
    <text evidence="1">The sequence shown here is derived from an EMBL/GenBank/DDBJ whole genome shotgun (WGS) entry which is preliminary data.</text>
</comment>
<dbReference type="EMBL" id="VBTY01000081">
    <property type="protein sequence ID" value="MDG3495099.1"/>
    <property type="molecule type" value="Genomic_DNA"/>
</dbReference>
<reference evidence="1" key="1">
    <citation type="submission" date="2019-05" db="EMBL/GenBank/DDBJ databases">
        <title>Whole genome sequencing of Pseudanabaena catenata USMAC16.</title>
        <authorList>
            <person name="Khan Z."/>
            <person name="Omar W.M."/>
            <person name="Convey P."/>
            <person name="Merican F."/>
            <person name="Najimudin N."/>
        </authorList>
    </citation>
    <scope>NUCLEOTIDE SEQUENCE</scope>
    <source>
        <strain evidence="1">USMAC16</strain>
    </source>
</reference>
<protein>
    <submittedName>
        <fullName evidence="1">Uncharacterized protein</fullName>
    </submittedName>
</protein>
<organism evidence="1 2">
    <name type="scientific">Pseudanabaena catenata USMAC16</name>
    <dbReference type="NCBI Taxonomy" id="1855837"/>
    <lineage>
        <taxon>Bacteria</taxon>
        <taxon>Bacillati</taxon>
        <taxon>Cyanobacteriota</taxon>
        <taxon>Cyanophyceae</taxon>
        <taxon>Pseudanabaenales</taxon>
        <taxon>Pseudanabaenaceae</taxon>
        <taxon>Pseudanabaena</taxon>
    </lineage>
</organism>
<sequence>MENLKTTLSKEFGSEQYYDRLIKEQSVKQAAFLLIAYSLEQAIA</sequence>
<dbReference type="AlphaFoldDB" id="A0A9X4MF69"/>
<accession>A0A9X4MF69</accession>
<gene>
    <name evidence="1" type="ORF">FEV09_11070</name>
</gene>
<evidence type="ECO:0000313" key="2">
    <source>
        <dbReference type="Proteomes" id="UP001152872"/>
    </source>
</evidence>
<dbReference type="RefSeq" id="WP_009627210.1">
    <property type="nucleotide sequence ID" value="NZ_VBTY01000081.1"/>
</dbReference>
<evidence type="ECO:0000313" key="1">
    <source>
        <dbReference type="EMBL" id="MDG3495099.1"/>
    </source>
</evidence>
<keyword evidence="2" id="KW-1185">Reference proteome</keyword>
<dbReference type="Proteomes" id="UP001152872">
    <property type="component" value="Unassembled WGS sequence"/>
</dbReference>
<name>A0A9X4MF69_9CYAN</name>